<dbReference type="Gene3D" id="3.40.50.720">
    <property type="entry name" value="NAD(P)-binding Rossmann-like Domain"/>
    <property type="match status" value="1"/>
</dbReference>
<evidence type="ECO:0000256" key="8">
    <source>
        <dbReference type="ARBA" id="ARBA00023264"/>
    </source>
</evidence>
<keyword evidence="4 13" id="KW-0560">Oxidoreductase</keyword>
<evidence type="ECO:0000313" key="21">
    <source>
        <dbReference type="Proteomes" id="UP000547674"/>
    </source>
</evidence>
<dbReference type="AlphaFoldDB" id="A0A7Y2H184"/>
<feature type="binding site" evidence="13">
    <location>
        <position position="280"/>
    </location>
    <ligand>
        <name>NADPH</name>
        <dbReference type="ChEBI" id="CHEBI:57783"/>
    </ligand>
</feature>
<name>A0A7Y2H184_UNCEI</name>
<feature type="domain" description="Glycerol-3-phosphate dehydrogenase NAD-dependent C-terminal" evidence="19">
    <location>
        <begin position="179"/>
        <end position="320"/>
    </location>
</feature>
<keyword evidence="13" id="KW-0547">Nucleotide-binding</keyword>
<dbReference type="InterPro" id="IPR006109">
    <property type="entry name" value="G3P_DH_NAD-dep_C"/>
</dbReference>
<dbReference type="GO" id="GO:0051287">
    <property type="term" value="F:NAD binding"/>
    <property type="evidence" value="ECO:0007669"/>
    <property type="project" value="InterPro"/>
</dbReference>
<evidence type="ECO:0000256" key="16">
    <source>
        <dbReference type="PIRSR" id="PIRSR000114-3"/>
    </source>
</evidence>
<feature type="binding site" evidence="13">
    <location>
        <position position="255"/>
    </location>
    <ligand>
        <name>sn-glycerol 3-phosphate</name>
        <dbReference type="ChEBI" id="CHEBI:57597"/>
    </ligand>
</feature>
<dbReference type="Pfam" id="PF07479">
    <property type="entry name" value="NAD_Gly3P_dh_C"/>
    <property type="match status" value="1"/>
</dbReference>
<dbReference type="UniPathway" id="UPA00940"/>
<dbReference type="SUPFAM" id="SSF51735">
    <property type="entry name" value="NAD(P)-binding Rossmann-fold domains"/>
    <property type="match status" value="1"/>
</dbReference>
<evidence type="ECO:0000256" key="11">
    <source>
        <dbReference type="ARBA" id="ARBA00069372"/>
    </source>
</evidence>
<dbReference type="InterPro" id="IPR011128">
    <property type="entry name" value="G3P_DH_NAD-dep_N"/>
</dbReference>
<feature type="binding site" evidence="13">
    <location>
        <position position="253"/>
    </location>
    <ligand>
        <name>sn-glycerol 3-phosphate</name>
        <dbReference type="ChEBI" id="CHEBI:57597"/>
    </ligand>
</feature>
<dbReference type="GO" id="GO:0046167">
    <property type="term" value="P:glycerol-3-phosphate biosynthetic process"/>
    <property type="evidence" value="ECO:0007669"/>
    <property type="project" value="UniProtKB-UniRule"/>
</dbReference>
<dbReference type="FunFam" id="3.40.50.720:FF:000019">
    <property type="entry name" value="Glycerol-3-phosphate dehydrogenase [NAD(P)+]"/>
    <property type="match status" value="1"/>
</dbReference>
<evidence type="ECO:0000259" key="19">
    <source>
        <dbReference type="Pfam" id="PF07479"/>
    </source>
</evidence>
<evidence type="ECO:0000256" key="13">
    <source>
        <dbReference type="HAMAP-Rule" id="MF_00394"/>
    </source>
</evidence>
<feature type="binding site" evidence="13">
    <location>
        <position position="135"/>
    </location>
    <ligand>
        <name>sn-glycerol 3-phosphate</name>
        <dbReference type="ChEBI" id="CHEBI:57597"/>
    </ligand>
</feature>
<dbReference type="GO" id="GO:0005829">
    <property type="term" value="C:cytosol"/>
    <property type="evidence" value="ECO:0007669"/>
    <property type="project" value="TreeGrafter"/>
</dbReference>
<evidence type="ECO:0000256" key="12">
    <source>
        <dbReference type="ARBA" id="ARBA00080511"/>
    </source>
</evidence>
<dbReference type="NCBIfam" id="NF000942">
    <property type="entry name" value="PRK00094.1-4"/>
    <property type="match status" value="1"/>
</dbReference>
<feature type="binding site" evidence="15">
    <location>
        <position position="108"/>
    </location>
    <ligand>
        <name>substrate</name>
    </ligand>
</feature>
<comment type="catalytic activity">
    <reaction evidence="13">
        <text>sn-glycerol 3-phosphate + NAD(+) = dihydroxyacetone phosphate + NADH + H(+)</text>
        <dbReference type="Rhea" id="RHEA:11092"/>
        <dbReference type="ChEBI" id="CHEBI:15378"/>
        <dbReference type="ChEBI" id="CHEBI:57540"/>
        <dbReference type="ChEBI" id="CHEBI:57597"/>
        <dbReference type="ChEBI" id="CHEBI:57642"/>
        <dbReference type="ChEBI" id="CHEBI:57945"/>
        <dbReference type="EC" id="1.1.1.94"/>
    </reaction>
</comment>
<feature type="binding site" evidence="16">
    <location>
        <position position="254"/>
    </location>
    <ligand>
        <name>NAD(+)</name>
        <dbReference type="ChEBI" id="CHEBI:57540"/>
    </ligand>
</feature>
<comment type="function">
    <text evidence="13">Catalyzes the reduction of the glycolytic intermediate dihydroxyacetone phosphate (DHAP) to sn-glycerol 3-phosphate (G3P), the key precursor for phospholipid synthesis.</text>
</comment>
<evidence type="ECO:0000256" key="6">
    <source>
        <dbReference type="ARBA" id="ARBA00023098"/>
    </source>
</evidence>
<comment type="similarity">
    <text evidence="1 13 17">Belongs to the NAD-dependent glycerol-3-phosphate dehydrogenase family.</text>
</comment>
<feature type="binding site" evidence="13">
    <location>
        <position position="278"/>
    </location>
    <ligand>
        <name>NADPH</name>
        <dbReference type="ChEBI" id="CHEBI:57783"/>
    </ligand>
</feature>
<dbReference type="Gene3D" id="1.10.1040.10">
    <property type="entry name" value="N-(1-d-carboxylethyl)-l-norvaline Dehydrogenase, domain 2"/>
    <property type="match status" value="1"/>
</dbReference>
<comment type="catalytic activity">
    <reaction evidence="9">
        <text>sn-glycerol 3-phosphate + NADP(+) = dihydroxyacetone phosphate + NADPH + H(+)</text>
        <dbReference type="Rhea" id="RHEA:11096"/>
        <dbReference type="ChEBI" id="CHEBI:15378"/>
        <dbReference type="ChEBI" id="CHEBI:57597"/>
        <dbReference type="ChEBI" id="CHEBI:57642"/>
        <dbReference type="ChEBI" id="CHEBI:57783"/>
        <dbReference type="ChEBI" id="CHEBI:58349"/>
        <dbReference type="EC" id="1.1.1.94"/>
    </reaction>
    <physiologicalReaction direction="right-to-left" evidence="9">
        <dbReference type="Rhea" id="RHEA:11098"/>
    </physiologicalReaction>
</comment>
<dbReference type="FunFam" id="1.10.1040.10:FF:000001">
    <property type="entry name" value="Glycerol-3-phosphate dehydrogenase [NAD(P)+]"/>
    <property type="match status" value="1"/>
</dbReference>
<evidence type="ECO:0000256" key="15">
    <source>
        <dbReference type="PIRSR" id="PIRSR000114-2"/>
    </source>
</evidence>
<dbReference type="GO" id="GO:0006650">
    <property type="term" value="P:glycerophospholipid metabolic process"/>
    <property type="evidence" value="ECO:0007669"/>
    <property type="project" value="UniProtKB-UniRule"/>
</dbReference>
<feature type="active site" description="Proton acceptor" evidence="13 14">
    <location>
        <position position="190"/>
    </location>
</feature>
<keyword evidence="7 13" id="KW-0594">Phospholipid biosynthesis</keyword>
<dbReference type="GO" id="GO:0047952">
    <property type="term" value="F:glycerol-3-phosphate dehydrogenase [NAD(P)+] activity"/>
    <property type="evidence" value="ECO:0007669"/>
    <property type="project" value="UniProtKB-UniRule"/>
</dbReference>
<feature type="binding site" evidence="16">
    <location>
        <position position="139"/>
    </location>
    <ligand>
        <name>NAD(+)</name>
        <dbReference type="ChEBI" id="CHEBI:57540"/>
    </ligand>
</feature>
<dbReference type="InterPro" id="IPR006168">
    <property type="entry name" value="G3P_DH_NAD-dep"/>
</dbReference>
<comment type="caution">
    <text evidence="20">The sequence shown here is derived from an EMBL/GenBank/DDBJ whole genome shotgun (WGS) entry which is preliminary data.</text>
</comment>
<dbReference type="EMBL" id="JABDJR010000046">
    <property type="protein sequence ID" value="NNF05377.1"/>
    <property type="molecule type" value="Genomic_DNA"/>
</dbReference>
<comment type="pathway">
    <text evidence="13">Membrane lipid metabolism; glycerophospholipid metabolism.</text>
</comment>
<evidence type="ECO:0000259" key="18">
    <source>
        <dbReference type="Pfam" id="PF01210"/>
    </source>
</evidence>
<keyword evidence="3 13" id="KW-0521">NADP</keyword>
<comment type="caution">
    <text evidence="13">Lacks conserved residue(s) required for the propagation of feature annotation.</text>
</comment>
<feature type="binding site" evidence="13">
    <location>
        <position position="137"/>
    </location>
    <ligand>
        <name>sn-glycerol 3-phosphate</name>
        <dbReference type="ChEBI" id="CHEBI:57597"/>
    </ligand>
</feature>
<protein>
    <recommendedName>
        <fullName evidence="11 13">Glycerol-3-phosphate dehydrogenase [NAD(P)+]</fullName>
        <ecNumber evidence="10 13">1.1.1.94</ecNumber>
    </recommendedName>
    <alternativeName>
        <fullName evidence="13">NAD(P)(+)-dependent glycerol-3-phosphate dehydrogenase</fullName>
    </alternativeName>
    <alternativeName>
        <fullName evidence="12 13">NAD(P)H-dependent dihydroxyacetone-phosphate reductase</fullName>
    </alternativeName>
</protein>
<dbReference type="PRINTS" id="PR00077">
    <property type="entry name" value="GPDHDRGNASE"/>
</dbReference>
<feature type="binding site" evidence="13">
    <location>
        <position position="14"/>
    </location>
    <ligand>
        <name>NADPH</name>
        <dbReference type="ChEBI" id="CHEBI:57783"/>
    </ligand>
</feature>
<dbReference type="SUPFAM" id="SSF48179">
    <property type="entry name" value="6-phosphogluconate dehydrogenase C-terminal domain-like"/>
    <property type="match status" value="1"/>
</dbReference>
<feature type="binding site" evidence="13">
    <location>
        <position position="190"/>
    </location>
    <ligand>
        <name>sn-glycerol 3-phosphate</name>
        <dbReference type="ChEBI" id="CHEBI:57597"/>
    </ligand>
</feature>
<feature type="binding site" evidence="13">
    <location>
        <position position="15"/>
    </location>
    <ligand>
        <name>NADPH</name>
        <dbReference type="ChEBI" id="CHEBI:57783"/>
    </ligand>
</feature>
<dbReference type="PANTHER" id="PTHR11728:SF1">
    <property type="entry name" value="GLYCEROL-3-PHOSPHATE DEHYDROGENASE [NAD(+)] 2, CHLOROPLASTIC"/>
    <property type="match status" value="1"/>
</dbReference>
<dbReference type="PIRSF" id="PIRSF000114">
    <property type="entry name" value="Glycerol-3-P_dh"/>
    <property type="match status" value="1"/>
</dbReference>
<evidence type="ECO:0000256" key="7">
    <source>
        <dbReference type="ARBA" id="ARBA00023209"/>
    </source>
</evidence>
<keyword evidence="13" id="KW-0963">Cytoplasm</keyword>
<sequence length="332" mass="35237">MARGLDIAVLGAGSWGTAIAVHLALLGHEVSLWGRSEAQRNQLKQDRENQKYLPGLKFPDLLKIQDCPKETVKTSGLVVFAVPSHALRETLREMAPALPHVPVVNLAKGLEEHSLNRMLEVVFQELNRGGVSLVGPSHAEEVALHHPTALVATGIHQHEVTLVQEAFTGNAMRVYTNADTVGVELAVAMKNVIALAAGVSAGLGFGDNTLGSLITRGLAENTRLGVMLGAQAKTFFGLAGVGDLVTTCCSRHSRNRRIGEAIGKGHSLEDSLQALGMVAEGVRTTAAAKELADRLGVEMPIVNEVHAVLFEGKDPSAAIESLMSRQLKAEAL</sequence>
<feature type="domain" description="Glycerol-3-phosphate dehydrogenase NAD-dependent N-terminal" evidence="18">
    <location>
        <begin position="7"/>
        <end position="154"/>
    </location>
</feature>
<organism evidence="20 21">
    <name type="scientific">Eiseniibacteriota bacterium</name>
    <dbReference type="NCBI Taxonomy" id="2212470"/>
    <lineage>
        <taxon>Bacteria</taxon>
        <taxon>Candidatus Eiseniibacteriota</taxon>
    </lineage>
</organism>
<keyword evidence="8 13" id="KW-1208">Phospholipid metabolism</keyword>
<evidence type="ECO:0000256" key="17">
    <source>
        <dbReference type="RuleBase" id="RU000437"/>
    </source>
</evidence>
<feature type="binding site" evidence="16">
    <location>
        <begin position="11"/>
        <end position="16"/>
    </location>
    <ligand>
        <name>NAD(+)</name>
        <dbReference type="ChEBI" id="CHEBI:57540"/>
    </ligand>
</feature>
<keyword evidence="2 13" id="KW-0444">Lipid biosynthesis</keyword>
<dbReference type="PANTHER" id="PTHR11728">
    <property type="entry name" value="GLYCEROL-3-PHOSPHATE DEHYDROGENASE"/>
    <property type="match status" value="1"/>
</dbReference>
<accession>A0A7Y2H184</accession>
<evidence type="ECO:0000313" key="20">
    <source>
        <dbReference type="EMBL" id="NNF05377.1"/>
    </source>
</evidence>
<reference evidence="20 21" key="1">
    <citation type="submission" date="2020-03" db="EMBL/GenBank/DDBJ databases">
        <title>Metabolic flexibility allows generalist bacteria to become dominant in a frequently disturbed ecosystem.</title>
        <authorList>
            <person name="Chen Y.-J."/>
            <person name="Leung P.M."/>
            <person name="Bay S.K."/>
            <person name="Hugenholtz P."/>
            <person name="Kessler A.J."/>
            <person name="Shelley G."/>
            <person name="Waite D.W."/>
            <person name="Cook P.L."/>
            <person name="Greening C."/>
        </authorList>
    </citation>
    <scope>NUCLEOTIDE SEQUENCE [LARGE SCALE GENOMIC DNA]</scope>
    <source>
        <strain evidence="20">SS_bin_28</strain>
    </source>
</reference>
<feature type="binding site" evidence="15">
    <location>
        <begin position="254"/>
        <end position="255"/>
    </location>
    <ligand>
        <name>substrate</name>
    </ligand>
</feature>
<evidence type="ECO:0000256" key="9">
    <source>
        <dbReference type="ARBA" id="ARBA00052716"/>
    </source>
</evidence>
<evidence type="ECO:0000256" key="2">
    <source>
        <dbReference type="ARBA" id="ARBA00022516"/>
    </source>
</evidence>
<evidence type="ECO:0000256" key="4">
    <source>
        <dbReference type="ARBA" id="ARBA00023002"/>
    </source>
</evidence>
<feature type="binding site" evidence="13">
    <location>
        <position position="254"/>
    </location>
    <ligand>
        <name>sn-glycerol 3-phosphate</name>
        <dbReference type="ChEBI" id="CHEBI:57597"/>
    </ligand>
</feature>
<evidence type="ECO:0000256" key="14">
    <source>
        <dbReference type="PIRSR" id="PIRSR000114-1"/>
    </source>
</evidence>
<keyword evidence="5 13" id="KW-0520">NAD</keyword>
<evidence type="ECO:0000256" key="10">
    <source>
        <dbReference type="ARBA" id="ARBA00066687"/>
    </source>
</evidence>
<dbReference type="InterPro" id="IPR008927">
    <property type="entry name" value="6-PGluconate_DH-like_C_sf"/>
</dbReference>
<feature type="binding site" evidence="13">
    <location>
        <position position="35"/>
    </location>
    <ligand>
        <name>NADPH</name>
        <dbReference type="ChEBI" id="CHEBI:57783"/>
    </ligand>
</feature>
<dbReference type="InterPro" id="IPR013328">
    <property type="entry name" value="6PGD_dom2"/>
</dbReference>
<dbReference type="GO" id="GO:0005975">
    <property type="term" value="P:carbohydrate metabolic process"/>
    <property type="evidence" value="ECO:0007669"/>
    <property type="project" value="InterPro"/>
</dbReference>
<evidence type="ECO:0000256" key="1">
    <source>
        <dbReference type="ARBA" id="ARBA00011009"/>
    </source>
</evidence>
<feature type="binding site" evidence="13">
    <location>
        <position position="243"/>
    </location>
    <ligand>
        <name>sn-glycerol 3-phosphate</name>
        <dbReference type="ChEBI" id="CHEBI:57597"/>
    </ligand>
</feature>
<proteinExistence type="inferred from homology"/>
<dbReference type="GO" id="GO:0046168">
    <property type="term" value="P:glycerol-3-phosphate catabolic process"/>
    <property type="evidence" value="ECO:0007669"/>
    <property type="project" value="InterPro"/>
</dbReference>
<dbReference type="InterPro" id="IPR036291">
    <property type="entry name" value="NAD(P)-bd_dom_sf"/>
</dbReference>
<dbReference type="GO" id="GO:0008654">
    <property type="term" value="P:phospholipid biosynthetic process"/>
    <property type="evidence" value="ECO:0007669"/>
    <property type="project" value="UniProtKB-KW"/>
</dbReference>
<feature type="binding site" evidence="13">
    <location>
        <position position="108"/>
    </location>
    <ligand>
        <name>NADPH</name>
        <dbReference type="ChEBI" id="CHEBI:57783"/>
    </ligand>
</feature>
<feature type="binding site" evidence="13">
    <location>
        <position position="254"/>
    </location>
    <ligand>
        <name>NADPH</name>
        <dbReference type="ChEBI" id="CHEBI:57783"/>
    </ligand>
</feature>
<feature type="binding site" evidence="13">
    <location>
        <position position="139"/>
    </location>
    <ligand>
        <name>NADPH</name>
        <dbReference type="ChEBI" id="CHEBI:57783"/>
    </ligand>
</feature>
<feature type="binding site" evidence="13">
    <location>
        <position position="52"/>
    </location>
    <ligand>
        <name>NADPH</name>
        <dbReference type="ChEBI" id="CHEBI:57783"/>
    </ligand>
</feature>
<dbReference type="EC" id="1.1.1.94" evidence="10 13"/>
<dbReference type="Proteomes" id="UP000547674">
    <property type="component" value="Unassembled WGS sequence"/>
</dbReference>
<gene>
    <name evidence="13" type="primary">gpsA</name>
    <name evidence="20" type="ORF">HKN21_01320</name>
</gene>
<keyword evidence="6 13" id="KW-0443">Lipid metabolism</keyword>
<feature type="binding site" evidence="13">
    <location>
        <position position="108"/>
    </location>
    <ligand>
        <name>sn-glycerol 3-phosphate</name>
        <dbReference type="ChEBI" id="CHEBI:57597"/>
    </ligand>
</feature>
<evidence type="ECO:0000256" key="3">
    <source>
        <dbReference type="ARBA" id="ARBA00022857"/>
    </source>
</evidence>
<evidence type="ECO:0000256" key="5">
    <source>
        <dbReference type="ARBA" id="ARBA00023027"/>
    </source>
</evidence>
<dbReference type="HAMAP" id="MF_00394">
    <property type="entry name" value="NAD_Glyc3P_dehydrog"/>
    <property type="match status" value="1"/>
</dbReference>
<comment type="subcellular location">
    <subcellularLocation>
        <location evidence="13">Cytoplasm</location>
    </subcellularLocation>
</comment>
<dbReference type="NCBIfam" id="NF000940">
    <property type="entry name" value="PRK00094.1-2"/>
    <property type="match status" value="1"/>
</dbReference>
<dbReference type="Pfam" id="PF01210">
    <property type="entry name" value="NAD_Gly3P_dh_N"/>
    <property type="match status" value="1"/>
</dbReference>